<keyword evidence="2" id="KW-0812">Transmembrane</keyword>
<keyword evidence="2" id="KW-0472">Membrane</keyword>
<evidence type="ECO:0008006" key="6">
    <source>
        <dbReference type="Google" id="ProtNLM"/>
    </source>
</evidence>
<evidence type="ECO:0000313" key="5">
    <source>
        <dbReference type="Proteomes" id="UP001152607"/>
    </source>
</evidence>
<gene>
    <name evidence="4" type="ORF">PDIGIT_LOCUS14516</name>
</gene>
<feature type="signal peptide" evidence="3">
    <location>
        <begin position="1"/>
        <end position="24"/>
    </location>
</feature>
<feature type="region of interest" description="Disordered" evidence="1">
    <location>
        <begin position="164"/>
        <end position="187"/>
    </location>
</feature>
<accession>A0A9W4USL4</accession>
<feature type="transmembrane region" description="Helical" evidence="2">
    <location>
        <begin position="195"/>
        <end position="219"/>
    </location>
</feature>
<keyword evidence="5" id="KW-1185">Reference proteome</keyword>
<organism evidence="4 5">
    <name type="scientific">Periconia digitata</name>
    <dbReference type="NCBI Taxonomy" id="1303443"/>
    <lineage>
        <taxon>Eukaryota</taxon>
        <taxon>Fungi</taxon>
        <taxon>Dikarya</taxon>
        <taxon>Ascomycota</taxon>
        <taxon>Pezizomycotina</taxon>
        <taxon>Dothideomycetes</taxon>
        <taxon>Pleosporomycetidae</taxon>
        <taxon>Pleosporales</taxon>
        <taxon>Massarineae</taxon>
        <taxon>Periconiaceae</taxon>
        <taxon>Periconia</taxon>
    </lineage>
</organism>
<evidence type="ECO:0000313" key="4">
    <source>
        <dbReference type="EMBL" id="CAI6341320.1"/>
    </source>
</evidence>
<dbReference type="Proteomes" id="UP001152607">
    <property type="component" value="Unassembled WGS sequence"/>
</dbReference>
<keyword evidence="2" id="KW-1133">Transmembrane helix</keyword>
<keyword evidence="3" id="KW-0732">Signal</keyword>
<reference evidence="4" key="1">
    <citation type="submission" date="2023-01" db="EMBL/GenBank/DDBJ databases">
        <authorList>
            <person name="Van Ghelder C."/>
            <person name="Rancurel C."/>
        </authorList>
    </citation>
    <scope>NUCLEOTIDE SEQUENCE</scope>
    <source>
        <strain evidence="4">CNCM I-4278</strain>
    </source>
</reference>
<proteinExistence type="predicted"/>
<evidence type="ECO:0000256" key="3">
    <source>
        <dbReference type="SAM" id="SignalP"/>
    </source>
</evidence>
<evidence type="ECO:0000256" key="1">
    <source>
        <dbReference type="SAM" id="MobiDB-lite"/>
    </source>
</evidence>
<protein>
    <recommendedName>
        <fullName evidence="6">Mid2 domain-containing protein</fullName>
    </recommendedName>
</protein>
<dbReference type="OrthoDB" id="3797514at2759"/>
<dbReference type="EMBL" id="CAOQHR010000011">
    <property type="protein sequence ID" value="CAI6341320.1"/>
    <property type="molecule type" value="Genomic_DNA"/>
</dbReference>
<name>A0A9W4USL4_9PLEO</name>
<sequence>MTPPRWISPAVLFAASVWTQAVLGEETISPFTSPRNDLALGSESYKVGDIFSIAWDGRWSTLHVERPETGDLWVTWYNRGGYRSKLKANIPGNEAGSFNWTVNVPNDKIEGNDAESIYVLRMVRHTEGSDTYSSDPQPEMFNSRAFILHPGNEQASVSGSITPTVTPTPKPLDGAPASTNGTSSVPEHKRKSNTAVIAGAIVGSIVGAALILAVILVVLKQKRAKQTETNTAPFLAEYAGHTQSDAKYAYHNELQSQQSPAELPTQTQRM</sequence>
<dbReference type="AlphaFoldDB" id="A0A9W4USL4"/>
<feature type="chain" id="PRO_5040762461" description="Mid2 domain-containing protein" evidence="3">
    <location>
        <begin position="25"/>
        <end position="270"/>
    </location>
</feature>
<comment type="caution">
    <text evidence="4">The sequence shown here is derived from an EMBL/GenBank/DDBJ whole genome shotgun (WGS) entry which is preliminary data.</text>
</comment>
<evidence type="ECO:0000256" key="2">
    <source>
        <dbReference type="SAM" id="Phobius"/>
    </source>
</evidence>